<dbReference type="PANTHER" id="PTHR30349">
    <property type="entry name" value="PHAGE INTEGRASE-RELATED"/>
    <property type="match status" value="1"/>
</dbReference>
<dbReference type="GO" id="GO:0015074">
    <property type="term" value="P:DNA integration"/>
    <property type="evidence" value="ECO:0007669"/>
    <property type="project" value="UniProtKB-KW"/>
</dbReference>
<organism evidence="6 7">
    <name type="scientific">Phaeobacter inhibens</name>
    <dbReference type="NCBI Taxonomy" id="221822"/>
    <lineage>
        <taxon>Bacteria</taxon>
        <taxon>Pseudomonadati</taxon>
        <taxon>Pseudomonadota</taxon>
        <taxon>Alphaproteobacteria</taxon>
        <taxon>Rhodobacterales</taxon>
        <taxon>Roseobacteraceae</taxon>
        <taxon>Phaeobacter</taxon>
    </lineage>
</organism>
<dbReference type="InterPro" id="IPR010998">
    <property type="entry name" value="Integrase_recombinase_N"/>
</dbReference>
<dbReference type="Pfam" id="PF00589">
    <property type="entry name" value="Phage_integrase"/>
    <property type="match status" value="1"/>
</dbReference>
<dbReference type="PANTHER" id="PTHR30349:SF41">
    <property type="entry name" value="INTEGRASE_RECOMBINASE PROTEIN MJ0367-RELATED"/>
    <property type="match status" value="1"/>
</dbReference>
<dbReference type="RefSeq" id="WP_102882915.1">
    <property type="nucleotide sequence ID" value="NZ_CP010725.1"/>
</dbReference>
<keyword evidence="3" id="KW-0238">DNA-binding</keyword>
<dbReference type="Gene3D" id="1.10.443.10">
    <property type="entry name" value="Intergrase catalytic core"/>
    <property type="match status" value="1"/>
</dbReference>
<protein>
    <submittedName>
        <fullName evidence="6">Site-specific recombinase XerD</fullName>
    </submittedName>
</protein>
<evidence type="ECO:0000256" key="4">
    <source>
        <dbReference type="ARBA" id="ARBA00023172"/>
    </source>
</evidence>
<proteinExistence type="inferred from homology"/>
<dbReference type="InterPro" id="IPR046668">
    <property type="entry name" value="DUF6538"/>
</dbReference>
<dbReference type="GO" id="GO:0006310">
    <property type="term" value="P:DNA recombination"/>
    <property type="evidence" value="ECO:0007669"/>
    <property type="project" value="UniProtKB-KW"/>
</dbReference>
<dbReference type="GO" id="GO:0003677">
    <property type="term" value="F:DNA binding"/>
    <property type="evidence" value="ECO:0007669"/>
    <property type="project" value="UniProtKB-KW"/>
</dbReference>
<evidence type="ECO:0000256" key="3">
    <source>
        <dbReference type="ARBA" id="ARBA00023125"/>
    </source>
</evidence>
<gene>
    <name evidence="6" type="ORF">PhaeoP88_00247</name>
</gene>
<reference evidence="6 7" key="1">
    <citation type="journal article" date="2017" name="Front. Microbiol.">
        <title>Phaeobacter piscinae sp. nov., a species of the Roseobacter group and potential aquaculture probiont.</title>
        <authorList>
            <person name="Sonnenschein E.C."/>
            <person name="Phippen C.B.W."/>
            <person name="Nielsen K.F."/>
            <person name="Mateiu R.V."/>
            <person name="Melchiorsen J."/>
            <person name="Gram L."/>
            <person name="Overmann J."/>
            <person name="Freese H.M."/>
        </authorList>
    </citation>
    <scope>NUCLEOTIDE SEQUENCE [LARGE SCALE GENOMIC DNA]</scope>
    <source>
        <strain evidence="6 7">P88</strain>
    </source>
</reference>
<keyword evidence="2" id="KW-0229">DNA integration</keyword>
<reference evidence="6 7" key="2">
    <citation type="journal article" date="2017" name="Genome Biol. Evol.">
        <title>Trajectories and Drivers of Genome Evolution in Surface-Associated Marine Phaeobacter.</title>
        <authorList>
            <person name="Freese H.M."/>
            <person name="Sikorski J."/>
            <person name="Bunk B."/>
            <person name="Scheuner C."/>
            <person name="Meier-Kolthoff J.P."/>
            <person name="Sproer C."/>
            <person name="Gram L."/>
            <person name="Overmann J."/>
        </authorList>
    </citation>
    <scope>NUCLEOTIDE SEQUENCE [LARGE SCALE GENOMIC DNA]</scope>
    <source>
        <strain evidence="6 7">P88</strain>
    </source>
</reference>
<dbReference type="InterPro" id="IPR011010">
    <property type="entry name" value="DNA_brk_join_enz"/>
</dbReference>
<dbReference type="PROSITE" id="PS51898">
    <property type="entry name" value="TYR_RECOMBINASE"/>
    <property type="match status" value="1"/>
</dbReference>
<dbReference type="InterPro" id="IPR002104">
    <property type="entry name" value="Integrase_catalytic"/>
</dbReference>
<comment type="similarity">
    <text evidence="1">Belongs to the 'phage' integrase family.</text>
</comment>
<dbReference type="InterPro" id="IPR050090">
    <property type="entry name" value="Tyrosine_recombinase_XerCD"/>
</dbReference>
<dbReference type="SUPFAM" id="SSF56349">
    <property type="entry name" value="DNA breaking-rejoining enzymes"/>
    <property type="match status" value="1"/>
</dbReference>
<feature type="domain" description="Tyr recombinase" evidence="5">
    <location>
        <begin position="246"/>
        <end position="425"/>
    </location>
</feature>
<accession>A0A2I7K4X1</accession>
<dbReference type="Pfam" id="PF20172">
    <property type="entry name" value="DUF6538"/>
    <property type="match status" value="1"/>
</dbReference>
<evidence type="ECO:0000313" key="7">
    <source>
        <dbReference type="Proteomes" id="UP000236447"/>
    </source>
</evidence>
<sequence>MPSARIRYAYLKGQTWLYRRNYPREVAALLGQQALKQSLKTSDAKVARQRAAEVNTRYEETVDQVLSGALSLPQSATLSDASTSEWATPSELALARLRATLEHSEPVRYLTPIQPKVTVQEAAKRYLILRQNELRPSGFKSVRYSVELFSSKYGKRKLAELVRNDGREFLSLIAQLSPTIGKSPKTHGLSLDASVEWSSQSKDRIAGRTQRRIWSQVCHWLDWCVYEGELEANPFSSVRFEAKVRHQPYAVPSDKEVRQLVAQADPVIGKVLLICLLSGMRAGEAAGLLREDLVTKGNLGGFFLVRPNQLRLLKTDAAERQVPVHSTLDPVLAKLPSAGPLFPDLKVNDITKRFAKIRQALGIDRQGLVFHSTRKWFITQCERTGVPEHFTASIVGHKSARSENGITYCIYSAGISDEQKRHIVDQIRLPAGCSP</sequence>
<dbReference type="EMBL" id="CP010725">
    <property type="protein sequence ID" value="AUQ97651.1"/>
    <property type="molecule type" value="Genomic_DNA"/>
</dbReference>
<keyword evidence="4" id="KW-0233">DNA recombination</keyword>
<evidence type="ECO:0000256" key="1">
    <source>
        <dbReference type="ARBA" id="ARBA00008857"/>
    </source>
</evidence>
<dbReference type="AlphaFoldDB" id="A0A2I7K4X1"/>
<evidence type="ECO:0000259" key="5">
    <source>
        <dbReference type="PROSITE" id="PS51898"/>
    </source>
</evidence>
<dbReference type="InterPro" id="IPR013762">
    <property type="entry name" value="Integrase-like_cat_sf"/>
</dbReference>
<name>A0A2I7K4X1_9RHOB</name>
<evidence type="ECO:0000313" key="6">
    <source>
        <dbReference type="EMBL" id="AUQ97651.1"/>
    </source>
</evidence>
<dbReference type="Proteomes" id="UP000236447">
    <property type="component" value="Chromosome"/>
</dbReference>
<dbReference type="Gene3D" id="1.10.150.130">
    <property type="match status" value="1"/>
</dbReference>
<evidence type="ECO:0000256" key="2">
    <source>
        <dbReference type="ARBA" id="ARBA00022908"/>
    </source>
</evidence>